<reference evidence="1 2" key="1">
    <citation type="submission" date="2024-08" db="EMBL/GenBank/DDBJ databases">
        <title>Two novel Cytobacillus novel species.</title>
        <authorList>
            <person name="Liu G."/>
        </authorList>
    </citation>
    <scope>NUCLEOTIDE SEQUENCE [LARGE SCALE GENOMIC DNA]</scope>
    <source>
        <strain evidence="1 2">FJAT-53684</strain>
    </source>
</reference>
<sequence>MKRYHILDLKSDARKVVVATSYVSPLPQIYAIANELKSIGYKGEVIFDLVLSNGFSSNRLLKTNFDGEQLNIGKIEVLATLKSSILDELYVFFYQNPQYVRASSLSEPQKYVLLNKTLVGEITGITCC</sequence>
<accession>A0ABW6JXB7</accession>
<comment type="caution">
    <text evidence="1">The sequence shown here is derived from an EMBL/GenBank/DDBJ whole genome shotgun (WGS) entry which is preliminary data.</text>
</comment>
<dbReference type="EMBL" id="JBIACJ010000004">
    <property type="protein sequence ID" value="MFE8696537.1"/>
    <property type="molecule type" value="Genomic_DNA"/>
</dbReference>
<evidence type="ECO:0000313" key="1">
    <source>
        <dbReference type="EMBL" id="MFE8696537.1"/>
    </source>
</evidence>
<dbReference type="RefSeq" id="WP_389218695.1">
    <property type="nucleotide sequence ID" value="NZ_JBIACJ010000004.1"/>
</dbReference>
<gene>
    <name evidence="1" type="ORF">ACFYKT_09330</name>
</gene>
<dbReference type="Pfam" id="PF15933">
    <property type="entry name" value="RnlB_antitoxin"/>
    <property type="match status" value="1"/>
</dbReference>
<dbReference type="Proteomes" id="UP001601058">
    <property type="component" value="Unassembled WGS sequence"/>
</dbReference>
<evidence type="ECO:0000313" key="2">
    <source>
        <dbReference type="Proteomes" id="UP001601058"/>
    </source>
</evidence>
<dbReference type="InterPro" id="IPR031834">
    <property type="entry name" value="RnlB/LsoB_antitoxin"/>
</dbReference>
<protein>
    <submittedName>
        <fullName evidence="1">Type II toxin-antitoxin system RnlB family antitoxin</fullName>
    </submittedName>
</protein>
<organism evidence="1 2">
    <name type="scientific">Cytobacillus mangrovibacter</name>
    <dbReference type="NCBI Taxonomy" id="3299024"/>
    <lineage>
        <taxon>Bacteria</taxon>
        <taxon>Bacillati</taxon>
        <taxon>Bacillota</taxon>
        <taxon>Bacilli</taxon>
        <taxon>Bacillales</taxon>
        <taxon>Bacillaceae</taxon>
        <taxon>Cytobacillus</taxon>
    </lineage>
</organism>
<keyword evidence="2" id="KW-1185">Reference proteome</keyword>
<name>A0ABW6JXB7_9BACI</name>
<proteinExistence type="predicted"/>